<dbReference type="Pfam" id="PF16266">
    <property type="entry name" value="DUF4919"/>
    <property type="match status" value="1"/>
</dbReference>
<keyword evidence="3" id="KW-1185">Reference proteome</keyword>
<evidence type="ECO:0000313" key="2">
    <source>
        <dbReference type="EMBL" id="KGO92562.1"/>
    </source>
</evidence>
<reference evidence="2 3" key="1">
    <citation type="submission" date="2013-09" db="EMBL/GenBank/DDBJ databases">
        <authorList>
            <person name="Zeng Z."/>
            <person name="Chen C."/>
        </authorList>
    </citation>
    <scope>NUCLEOTIDE SEQUENCE [LARGE SCALE GENOMIC DNA]</scope>
    <source>
        <strain evidence="2 3">WB 4.1-42</strain>
    </source>
</reference>
<accession>A0A0A2MIV4</accession>
<sequence>MNKLVVVLLLLLGAGAKAQTDELVKPDYKAIEKNSKDKNSPLFFDSLLERFNRADTTLTVEDKRHLYFGYSFTKKYSPYGSNAEAHKDLTTLLNKPGSHNRKDLEKLIALCDKILKEDPFSIKIREYRLFFLKTLGRTEELLKEDFRLNCVLDAILSTGDGTSTTNCFYVISVANEYEIINILGFNFNGEQALIENNYDYLELEKNAYNIAGFYFDISRSLQSLKF</sequence>
<organism evidence="2 3">
    <name type="scientific">Flavobacterium subsaxonicum WB 4.1-42 = DSM 21790</name>
    <dbReference type="NCBI Taxonomy" id="1121898"/>
    <lineage>
        <taxon>Bacteria</taxon>
        <taxon>Pseudomonadati</taxon>
        <taxon>Bacteroidota</taxon>
        <taxon>Flavobacteriia</taxon>
        <taxon>Flavobacteriales</taxon>
        <taxon>Flavobacteriaceae</taxon>
        <taxon>Flavobacterium</taxon>
    </lineage>
</organism>
<dbReference type="OrthoDB" id="686440at2"/>
<evidence type="ECO:0000256" key="1">
    <source>
        <dbReference type="SAM" id="SignalP"/>
    </source>
</evidence>
<feature type="chain" id="PRO_5002003415" description="DUF4919 domain-containing protein" evidence="1">
    <location>
        <begin position="19"/>
        <end position="226"/>
    </location>
</feature>
<dbReference type="eggNOG" id="ENOG5032Z3K">
    <property type="taxonomic scope" value="Bacteria"/>
</dbReference>
<keyword evidence="1" id="KW-0732">Signal</keyword>
<name>A0A0A2MIV4_9FLAO</name>
<proteinExistence type="predicted"/>
<comment type="caution">
    <text evidence="2">The sequence shown here is derived from an EMBL/GenBank/DDBJ whole genome shotgun (WGS) entry which is preliminary data.</text>
</comment>
<dbReference type="InterPro" id="IPR032578">
    <property type="entry name" value="DUF4919"/>
</dbReference>
<dbReference type="RefSeq" id="WP_026991403.1">
    <property type="nucleotide sequence ID" value="NZ_AUGP01000029.1"/>
</dbReference>
<evidence type="ECO:0008006" key="4">
    <source>
        <dbReference type="Google" id="ProtNLM"/>
    </source>
</evidence>
<dbReference type="AlphaFoldDB" id="A0A0A2MIV4"/>
<gene>
    <name evidence="2" type="ORF">Q766_12355</name>
</gene>
<feature type="signal peptide" evidence="1">
    <location>
        <begin position="1"/>
        <end position="18"/>
    </location>
</feature>
<evidence type="ECO:0000313" key="3">
    <source>
        <dbReference type="Proteomes" id="UP000030111"/>
    </source>
</evidence>
<dbReference type="EMBL" id="JRLY01000009">
    <property type="protein sequence ID" value="KGO92562.1"/>
    <property type="molecule type" value="Genomic_DNA"/>
</dbReference>
<dbReference type="STRING" id="1121898.GCA_000422725_03434"/>
<dbReference type="Proteomes" id="UP000030111">
    <property type="component" value="Unassembled WGS sequence"/>
</dbReference>
<protein>
    <recommendedName>
        <fullName evidence="4">DUF4919 domain-containing protein</fullName>
    </recommendedName>
</protein>